<dbReference type="EMBL" id="AOMF01000037">
    <property type="protein sequence ID" value="EMA56510.1"/>
    <property type="molecule type" value="Genomic_DNA"/>
</dbReference>
<sequence>MPVAKREWVQAGEQYDIVTGVYEILNEGSPRAYCIDDFFRDVGSGSPHEHGLLKAFKRAVLWQMSRRRSKALVERALETLVSLGEVEKRSIPRAGKSVTHYRMKPAVERRL</sequence>
<proteinExistence type="predicted"/>
<name>M0NIN5_9EURY</name>
<organism evidence="1 2">
    <name type="scientific">Halococcus thailandensis JCM 13552</name>
    <dbReference type="NCBI Taxonomy" id="1227457"/>
    <lineage>
        <taxon>Archaea</taxon>
        <taxon>Methanobacteriati</taxon>
        <taxon>Methanobacteriota</taxon>
        <taxon>Stenosarchaea group</taxon>
        <taxon>Halobacteria</taxon>
        <taxon>Halobacteriales</taxon>
        <taxon>Halococcaceae</taxon>
        <taxon>Halococcus</taxon>
    </lineage>
</organism>
<accession>M0NIN5</accession>
<reference evidence="1 2" key="1">
    <citation type="journal article" date="2014" name="PLoS Genet.">
        <title>Phylogenetically driven sequencing of extremely halophilic archaea reveals strategies for static and dynamic osmo-response.</title>
        <authorList>
            <person name="Becker E.A."/>
            <person name="Seitzer P.M."/>
            <person name="Tritt A."/>
            <person name="Larsen D."/>
            <person name="Krusor M."/>
            <person name="Yao A.I."/>
            <person name="Wu D."/>
            <person name="Madern D."/>
            <person name="Eisen J.A."/>
            <person name="Darling A.E."/>
            <person name="Facciotti M.T."/>
        </authorList>
    </citation>
    <scope>NUCLEOTIDE SEQUENCE [LARGE SCALE GENOMIC DNA]</scope>
    <source>
        <strain evidence="1 2">JCM 13552</strain>
    </source>
</reference>
<dbReference type="Proteomes" id="UP000011680">
    <property type="component" value="Unassembled WGS sequence"/>
</dbReference>
<evidence type="ECO:0000313" key="1">
    <source>
        <dbReference type="EMBL" id="EMA56510.1"/>
    </source>
</evidence>
<gene>
    <name evidence="1" type="ORF">C451_02268</name>
</gene>
<evidence type="ECO:0000313" key="2">
    <source>
        <dbReference type="Proteomes" id="UP000011680"/>
    </source>
</evidence>
<dbReference type="OrthoDB" id="259369at2157"/>
<comment type="caution">
    <text evidence="1">The sequence shown here is derived from an EMBL/GenBank/DDBJ whole genome shotgun (WGS) entry which is preliminary data.</text>
</comment>
<dbReference type="AlphaFoldDB" id="M0NIN5"/>
<dbReference type="RefSeq" id="WP_007737153.1">
    <property type="nucleotide sequence ID" value="NZ_AOMF01000037.1"/>
</dbReference>
<keyword evidence="2" id="KW-1185">Reference proteome</keyword>
<dbReference type="STRING" id="1227457.C451_02268"/>
<protein>
    <submittedName>
        <fullName evidence="1">Uncharacterized protein</fullName>
    </submittedName>
</protein>